<dbReference type="EMBL" id="HG001721">
    <property type="protein sequence ID" value="CDF35166.1"/>
    <property type="molecule type" value="Genomic_DNA"/>
</dbReference>
<keyword evidence="5" id="KW-0489">Methyltransferase</keyword>
<reference evidence="13" key="1">
    <citation type="journal article" date="2013" name="Proc. Natl. Acad. Sci. U.S.A.">
        <title>Genome structure and metabolic features in the red seaweed Chondrus crispus shed light on evolution of the Archaeplastida.</title>
        <authorList>
            <person name="Collen J."/>
            <person name="Porcel B."/>
            <person name="Carre W."/>
            <person name="Ball S.G."/>
            <person name="Chaparro C."/>
            <person name="Tonon T."/>
            <person name="Barbeyron T."/>
            <person name="Michel G."/>
            <person name="Noel B."/>
            <person name="Valentin K."/>
            <person name="Elias M."/>
            <person name="Artiguenave F."/>
            <person name="Arun A."/>
            <person name="Aury J.M."/>
            <person name="Barbosa-Neto J.F."/>
            <person name="Bothwell J.H."/>
            <person name="Bouget F.Y."/>
            <person name="Brillet L."/>
            <person name="Cabello-Hurtado F."/>
            <person name="Capella-Gutierrez S."/>
            <person name="Charrier B."/>
            <person name="Cladiere L."/>
            <person name="Cock J.M."/>
            <person name="Coelho S.M."/>
            <person name="Colleoni C."/>
            <person name="Czjzek M."/>
            <person name="Da Silva C."/>
            <person name="Delage L."/>
            <person name="Denoeud F."/>
            <person name="Deschamps P."/>
            <person name="Dittami S.M."/>
            <person name="Gabaldon T."/>
            <person name="Gachon C.M."/>
            <person name="Groisillier A."/>
            <person name="Herve C."/>
            <person name="Jabbari K."/>
            <person name="Katinka M."/>
            <person name="Kloareg B."/>
            <person name="Kowalczyk N."/>
            <person name="Labadie K."/>
            <person name="Leblanc C."/>
            <person name="Lopez P.J."/>
            <person name="McLachlan D.H."/>
            <person name="Meslet-Cladiere L."/>
            <person name="Moustafa A."/>
            <person name="Nehr Z."/>
            <person name="Nyvall Collen P."/>
            <person name="Panaud O."/>
            <person name="Partensky F."/>
            <person name="Poulain J."/>
            <person name="Rensing S.A."/>
            <person name="Rousvoal S."/>
            <person name="Samson G."/>
            <person name="Symeonidi A."/>
            <person name="Weissenbach J."/>
            <person name="Zambounis A."/>
            <person name="Wincker P."/>
            <person name="Boyen C."/>
        </authorList>
    </citation>
    <scope>NUCLEOTIDE SEQUENCE [LARGE SCALE GENOMIC DNA]</scope>
    <source>
        <strain evidence="13">cv. Stackhouse</strain>
    </source>
</reference>
<dbReference type="GO" id="GO:0005730">
    <property type="term" value="C:nucleolus"/>
    <property type="evidence" value="ECO:0007669"/>
    <property type="project" value="UniProtKB-ARBA"/>
</dbReference>
<dbReference type="STRING" id="2769.R7QCK9"/>
<keyword evidence="6" id="KW-0808">Transferase</keyword>
<dbReference type="PANTHER" id="PTHR12734">
    <property type="entry name" value="METHYLTRANSFERASE-RELATED"/>
    <property type="match status" value="1"/>
</dbReference>
<dbReference type="GeneID" id="17322701"/>
<keyword evidence="7" id="KW-0949">S-adenosyl-L-methionine</keyword>
<dbReference type="Gene3D" id="3.40.50.150">
    <property type="entry name" value="Vaccinia Virus protein VP39"/>
    <property type="match status" value="1"/>
</dbReference>
<dbReference type="RefSeq" id="XP_005714985.1">
    <property type="nucleotide sequence ID" value="XM_005714928.1"/>
</dbReference>
<dbReference type="OMA" id="WIQEKKE"/>
<evidence type="ECO:0000256" key="3">
    <source>
        <dbReference type="ARBA" id="ARBA00005547"/>
    </source>
</evidence>
<accession>R7QCK9</accession>
<comment type="subcellular location">
    <subcellularLocation>
        <location evidence="2">Cytoplasm</location>
    </subcellularLocation>
    <subcellularLocation>
        <location evidence="1">Nucleus</location>
    </subcellularLocation>
</comment>
<feature type="domain" description="Methyltransferase type 11" evidence="10">
    <location>
        <begin position="56"/>
        <end position="129"/>
    </location>
</feature>
<dbReference type="Gramene" id="CDF35166">
    <property type="protein sequence ID" value="CDF35166"/>
    <property type="gene ID" value="CHC_T00003585001"/>
</dbReference>
<evidence type="ECO:0000259" key="10">
    <source>
        <dbReference type="Pfam" id="PF08241"/>
    </source>
</evidence>
<evidence type="ECO:0000256" key="1">
    <source>
        <dbReference type="ARBA" id="ARBA00004123"/>
    </source>
</evidence>
<dbReference type="PhylomeDB" id="R7QCK9"/>
<name>R7QCK9_CHOCR</name>
<evidence type="ECO:0000313" key="12">
    <source>
        <dbReference type="EMBL" id="CDF35166.1"/>
    </source>
</evidence>
<feature type="region of interest" description="Disordered" evidence="9">
    <location>
        <begin position="211"/>
        <end position="278"/>
    </location>
</feature>
<evidence type="ECO:0008006" key="14">
    <source>
        <dbReference type="Google" id="ProtNLM"/>
    </source>
</evidence>
<evidence type="ECO:0000256" key="9">
    <source>
        <dbReference type="SAM" id="MobiDB-lite"/>
    </source>
</evidence>
<sequence length="278" mass="30286">MASRRPEHMAPATEFYSAKGAAKYAASSRMSVIQTALATRCFELLALPPSPPALLLDIGTGTGIAGNILSDQGHHWVGSDVSENMLQKALDDDVPGDLMLADAGDGVPFRMGCFDGAVSVSAIQWLCNADRTEHNPWKRMNAFFATLYAALRKSARAVLQFYPENVAQVELLTAAAMRAGFSGGLLVDYPNSAKAKKYFLVLTAGPPAKGVAPPKPLGVEEDSQVKVGSRRLGKRARRAQEAVSNKDWVISKKERRRRQGHQTKPDSKYTGRKRRVQF</sequence>
<protein>
    <recommendedName>
        <fullName evidence="14">18S rRNA (Guanine-N(7))-methyltransferase</fullName>
    </recommendedName>
</protein>
<dbReference type="GO" id="GO:0016435">
    <property type="term" value="F:rRNA (guanine) methyltransferase activity"/>
    <property type="evidence" value="ECO:0007669"/>
    <property type="project" value="InterPro"/>
</dbReference>
<evidence type="ECO:0000313" key="13">
    <source>
        <dbReference type="Proteomes" id="UP000012073"/>
    </source>
</evidence>
<dbReference type="Proteomes" id="UP000012073">
    <property type="component" value="Unassembled WGS sequence"/>
</dbReference>
<keyword evidence="8" id="KW-0539">Nucleus</keyword>
<dbReference type="GO" id="GO:0005737">
    <property type="term" value="C:cytoplasm"/>
    <property type="evidence" value="ECO:0007669"/>
    <property type="project" value="UniProtKB-SubCell"/>
</dbReference>
<dbReference type="Pfam" id="PF08241">
    <property type="entry name" value="Methyltransf_11"/>
    <property type="match status" value="1"/>
</dbReference>
<dbReference type="Pfam" id="PF12589">
    <property type="entry name" value="WBS_methylT"/>
    <property type="match status" value="1"/>
</dbReference>
<dbReference type="OrthoDB" id="2877at2759"/>
<evidence type="ECO:0000256" key="7">
    <source>
        <dbReference type="ARBA" id="ARBA00022691"/>
    </source>
</evidence>
<proteinExistence type="inferred from homology"/>
<feature type="compositionally biased region" description="Basic residues" evidence="9">
    <location>
        <begin position="228"/>
        <end position="237"/>
    </location>
</feature>
<feature type="domain" description="18S rRNA (guanine(1575)-N(7))-methyltransferase Bud23 C-terminal" evidence="11">
    <location>
        <begin position="220"/>
        <end position="275"/>
    </location>
</feature>
<dbReference type="CDD" id="cd02440">
    <property type="entry name" value="AdoMet_MTases"/>
    <property type="match status" value="1"/>
</dbReference>
<evidence type="ECO:0000256" key="8">
    <source>
        <dbReference type="ARBA" id="ARBA00023242"/>
    </source>
</evidence>
<dbReference type="InterPro" id="IPR022238">
    <property type="entry name" value="Bud23_C"/>
</dbReference>
<comment type="similarity">
    <text evidence="3">Belongs to the class I-like SAM-binding methyltransferase superfamily. BUD23/WBSCR22 family.</text>
</comment>
<evidence type="ECO:0000259" key="11">
    <source>
        <dbReference type="Pfam" id="PF12589"/>
    </source>
</evidence>
<organism evidence="12 13">
    <name type="scientific">Chondrus crispus</name>
    <name type="common">Carrageen Irish moss</name>
    <name type="synonym">Polymorpha crispa</name>
    <dbReference type="NCBI Taxonomy" id="2769"/>
    <lineage>
        <taxon>Eukaryota</taxon>
        <taxon>Rhodophyta</taxon>
        <taxon>Florideophyceae</taxon>
        <taxon>Rhodymeniophycidae</taxon>
        <taxon>Gigartinales</taxon>
        <taxon>Gigartinaceae</taxon>
        <taxon>Chondrus</taxon>
    </lineage>
</organism>
<dbReference type="InterPro" id="IPR029063">
    <property type="entry name" value="SAM-dependent_MTases_sf"/>
</dbReference>
<dbReference type="KEGG" id="ccp:CHC_T00003585001"/>
<dbReference type="FunFam" id="3.40.50.150:FF:000017">
    <property type="entry name" value="probable 18S rRNA (Guanine-N(7))-methyltransferase"/>
    <property type="match status" value="1"/>
</dbReference>
<evidence type="ECO:0000256" key="4">
    <source>
        <dbReference type="ARBA" id="ARBA00022490"/>
    </source>
</evidence>
<dbReference type="PANTHER" id="PTHR12734:SF0">
    <property type="entry name" value="18S RRNA (GUANINE-N(7))-METHYLTRANSFERASE-RELATED"/>
    <property type="match status" value="1"/>
</dbReference>
<evidence type="ECO:0000256" key="6">
    <source>
        <dbReference type="ARBA" id="ARBA00022679"/>
    </source>
</evidence>
<dbReference type="SUPFAM" id="SSF53335">
    <property type="entry name" value="S-adenosyl-L-methionine-dependent methyltransferases"/>
    <property type="match status" value="1"/>
</dbReference>
<dbReference type="InterPro" id="IPR039769">
    <property type="entry name" value="Bud23-like"/>
</dbReference>
<dbReference type="GO" id="GO:0070476">
    <property type="term" value="P:rRNA (guanine-N7)-methylation"/>
    <property type="evidence" value="ECO:0007669"/>
    <property type="project" value="InterPro"/>
</dbReference>
<evidence type="ECO:0000256" key="5">
    <source>
        <dbReference type="ARBA" id="ARBA00022603"/>
    </source>
</evidence>
<evidence type="ECO:0000256" key="2">
    <source>
        <dbReference type="ARBA" id="ARBA00004496"/>
    </source>
</evidence>
<dbReference type="AlphaFoldDB" id="R7QCK9"/>
<dbReference type="InterPro" id="IPR013216">
    <property type="entry name" value="Methyltransf_11"/>
</dbReference>
<keyword evidence="13" id="KW-1185">Reference proteome</keyword>
<gene>
    <name evidence="12" type="ORF">CHC_T00003585001</name>
</gene>
<keyword evidence="4" id="KW-0963">Cytoplasm</keyword>